<feature type="region of interest" description="Disordered" evidence="1">
    <location>
        <begin position="211"/>
        <end position="257"/>
    </location>
</feature>
<dbReference type="RefSeq" id="XP_003879593.1">
    <property type="nucleotide sequence ID" value="XM_003879544.1"/>
</dbReference>
<dbReference type="eggNOG" id="ENOG502R0G2">
    <property type="taxonomic scope" value="Eukaryota"/>
</dbReference>
<feature type="region of interest" description="Disordered" evidence="1">
    <location>
        <begin position="432"/>
        <end position="569"/>
    </location>
</feature>
<evidence type="ECO:0000313" key="2">
    <source>
        <dbReference type="EMBL" id="CBZ49558.1"/>
    </source>
</evidence>
<dbReference type="VEuPathDB" id="ToxoDB:NCLIV_000560"/>
<dbReference type="InParanoid" id="F0V767"/>
<proteinExistence type="predicted"/>
<feature type="compositionally biased region" description="Basic and acidic residues" evidence="1">
    <location>
        <begin position="624"/>
        <end position="642"/>
    </location>
</feature>
<dbReference type="AlphaFoldDB" id="F0V767"/>
<evidence type="ECO:0000313" key="3">
    <source>
        <dbReference type="EMBL" id="CEL64137.1"/>
    </source>
</evidence>
<feature type="compositionally biased region" description="Polar residues" evidence="1">
    <location>
        <begin position="42"/>
        <end position="73"/>
    </location>
</feature>
<reference evidence="2" key="1">
    <citation type="submission" date="2011-02" db="EMBL/GenBank/DDBJ databases">
        <authorList>
            <person name="Aslett M."/>
        </authorList>
    </citation>
    <scope>NUCLEOTIDE SEQUENCE</scope>
    <source>
        <strain evidence="2">Liverpool</strain>
    </source>
</reference>
<feature type="compositionally biased region" description="Low complexity" evidence="1">
    <location>
        <begin position="654"/>
        <end position="667"/>
    </location>
</feature>
<feature type="compositionally biased region" description="Basic and acidic residues" evidence="1">
    <location>
        <begin position="439"/>
        <end position="466"/>
    </location>
</feature>
<accession>F0V767</accession>
<dbReference type="Proteomes" id="UP000007494">
    <property type="component" value="Chromosome Ia"/>
</dbReference>
<gene>
    <name evidence="3" type="ORF">BN1204_000560</name>
    <name evidence="2" type="ORF">NCLIV_000560</name>
</gene>
<dbReference type="OrthoDB" id="331202at2759"/>
<reference evidence="4" key="3">
    <citation type="journal article" date="2012" name="PLoS Pathog.">
        <title>Comparative genomics of the apicomplexan parasites Toxoplasma gondii and Neospora caninum: Coccidia differing in host range and transmission strategy.</title>
        <authorList>
            <person name="Reid A.J."/>
            <person name="Vermont S.J."/>
            <person name="Cotton J.A."/>
            <person name="Harris D."/>
            <person name="Hill-Cawthorne G.A."/>
            <person name="Konen-Waisman S."/>
            <person name="Latham S.M."/>
            <person name="Mourier T."/>
            <person name="Norton R."/>
            <person name="Quail M.A."/>
            <person name="Sanders M."/>
            <person name="Shanmugam D."/>
            <person name="Sohal A."/>
            <person name="Wasmuth J.D."/>
            <person name="Brunk B."/>
            <person name="Grigg M.E."/>
            <person name="Howard J.C."/>
            <person name="Parkinson J."/>
            <person name="Roos D.S."/>
            <person name="Trees A.J."/>
            <person name="Berriman M."/>
            <person name="Pain A."/>
            <person name="Wastling J.M."/>
        </authorList>
    </citation>
    <scope>NUCLEOTIDE SEQUENCE [LARGE SCALE GENOMIC DNA]</scope>
    <source>
        <strain evidence="4">Liverpool</strain>
    </source>
</reference>
<protein>
    <submittedName>
        <fullName evidence="2">Uncharacterized protein</fullName>
    </submittedName>
</protein>
<reference evidence="2" key="2">
    <citation type="submission" date="2011-03" db="EMBL/GenBank/DDBJ databases">
        <title>Comparative genomics and transcriptomics of Neospora caninum and Toxoplasma gondii.</title>
        <authorList>
            <person name="Reid A.J."/>
            <person name="Sohal A."/>
            <person name="Harris D."/>
            <person name="Quail M."/>
            <person name="Sanders M."/>
            <person name="Berriman M."/>
            <person name="Wastling J.M."/>
            <person name="Pain A."/>
        </authorList>
    </citation>
    <scope>NUCLEOTIDE SEQUENCE</scope>
    <source>
        <strain evidence="2">Liverpool</strain>
    </source>
</reference>
<feature type="compositionally biased region" description="Basic and acidic residues" evidence="1">
    <location>
        <begin position="99"/>
        <end position="115"/>
    </location>
</feature>
<dbReference type="EMBL" id="FR823380">
    <property type="protein sequence ID" value="CBZ49558.1"/>
    <property type="molecule type" value="Genomic_DNA"/>
</dbReference>
<evidence type="ECO:0000313" key="4">
    <source>
        <dbReference type="Proteomes" id="UP000007494"/>
    </source>
</evidence>
<sequence>MSQLLLLERTAAEWLRNNTHLLPTDEKNATIQILPREMLNTTRIPSDPVSMTENATNEGDIPISNSEDGNSMKTIPLPRIKKKTRPSTDNGRPGQEHMAQSEDPKRGVQDEEKPQQDIGIPKGTENQVAQKPGETVQDSIPSLRDNEMNTEGAQEAARTTEPNENRGELNNNKPKDVPSQQQLLSSAALIQGLLQGLRQFLWNREAAVVPPQSPEEKSAHPENSAALQLTGGGQSSKTEQDRGLVENGGPPEQGKSQALHELELLKSARKRRNQKGAAVVARRCAGKASIPDADVVELDACPFDDEAYDFLNKAQRMNQSSPVTPTERSFRGRSRQQQDSHTDNPPCVLWRQGCLLCGCFSGEVICSSYCVLGAFAYGAKPVLVVGDSTHEEDSAAESAPGPGGSSCCLMDKREAKSLPALFASTPAILRSNPYGLWDDGTKPRKRGDQSTGSEEKDSDQNSHDYGEDGSEAPSDTSTTTSRQEEDTGTSGGTRDTDSEKHKRTRRGESEAVEDHDDKGSRDGRRHNSTEPIAAEGGHKSSHVPFSREGKQHADDNLEGDGSEQSAVPSLIEDALRNSLSPIGEVTRIAIEAATRVAMEAAAKAAVESAIRMVSGGSTHPPTEAVHKDGTDDGKHQGTDESRQTYGSQHAQGGQEASSTPESPTSSQGASMAPPISAAMLSSYQEQLVGVAGNAALRDAMAAVIAREIVQSSGVAIPAGSGQSQAGTAGGFFMPPSAQQVASFTSGQPPVPLIGTGSPAGRETAPQSGSSNVGDVYGGPPAMCPSDCEIYFDGCTSCRCTDEGAICRYRWCAKIVSAPTCLKSKDIRSAVTTQ</sequence>
<evidence type="ECO:0000256" key="1">
    <source>
        <dbReference type="SAM" id="MobiDB-lite"/>
    </source>
</evidence>
<organism evidence="2 4">
    <name type="scientific">Neospora caninum (strain Liverpool)</name>
    <dbReference type="NCBI Taxonomy" id="572307"/>
    <lineage>
        <taxon>Eukaryota</taxon>
        <taxon>Sar</taxon>
        <taxon>Alveolata</taxon>
        <taxon>Apicomplexa</taxon>
        <taxon>Conoidasida</taxon>
        <taxon>Coccidia</taxon>
        <taxon>Eucoccidiorida</taxon>
        <taxon>Eimeriorina</taxon>
        <taxon>Sarcocystidae</taxon>
        <taxon>Neospora</taxon>
    </lineage>
</organism>
<feature type="compositionally biased region" description="Polar residues" evidence="1">
    <location>
        <begin position="315"/>
        <end position="327"/>
    </location>
</feature>
<dbReference type="GeneID" id="13445738"/>
<keyword evidence="4" id="KW-1185">Reference proteome</keyword>
<name>F0V767_NEOCL</name>
<feature type="compositionally biased region" description="Basic and acidic residues" evidence="1">
    <location>
        <begin position="515"/>
        <end position="528"/>
    </location>
</feature>
<feature type="region of interest" description="Disordered" evidence="1">
    <location>
        <begin position="42"/>
        <end position="180"/>
    </location>
</feature>
<dbReference type="EMBL" id="LN714474">
    <property type="protein sequence ID" value="CEL64137.1"/>
    <property type="molecule type" value="Genomic_DNA"/>
</dbReference>
<feature type="region of interest" description="Disordered" evidence="1">
    <location>
        <begin position="614"/>
        <end position="672"/>
    </location>
</feature>
<feature type="compositionally biased region" description="Basic and acidic residues" evidence="1">
    <location>
        <begin position="545"/>
        <end position="555"/>
    </location>
</feature>
<dbReference type="OMA" id="SSCCLMD"/>
<feature type="region of interest" description="Disordered" evidence="1">
    <location>
        <begin position="314"/>
        <end position="343"/>
    </location>
</feature>
<reference evidence="3" key="4">
    <citation type="journal article" date="2015" name="PLoS ONE">
        <title>Comprehensive Evaluation of Toxoplasma gondii VEG and Neospora caninum LIV Genomes with Tachyzoite Stage Transcriptome and Proteome Defines Novel Transcript Features.</title>
        <authorList>
            <person name="Ramaprasad A."/>
            <person name="Mourier T."/>
            <person name="Naeem R."/>
            <person name="Malas T.B."/>
            <person name="Moussa E."/>
            <person name="Panigrahi A."/>
            <person name="Vermont S.J."/>
            <person name="Otto T.D."/>
            <person name="Wastling J."/>
            <person name="Pain A."/>
        </authorList>
    </citation>
    <scope>NUCLEOTIDE SEQUENCE</scope>
    <source>
        <strain evidence="3">Liverpool</strain>
    </source>
</reference>